<name>A0ABR3ZTG2_9LECA</name>
<feature type="compositionally biased region" description="Polar residues" evidence="1">
    <location>
        <begin position="351"/>
        <end position="371"/>
    </location>
</feature>
<feature type="compositionally biased region" description="Polar residues" evidence="1">
    <location>
        <begin position="110"/>
        <end position="121"/>
    </location>
</feature>
<organism evidence="2 3">
    <name type="scientific">Stereocaulon virgatum</name>
    <dbReference type="NCBI Taxonomy" id="373712"/>
    <lineage>
        <taxon>Eukaryota</taxon>
        <taxon>Fungi</taxon>
        <taxon>Dikarya</taxon>
        <taxon>Ascomycota</taxon>
        <taxon>Pezizomycotina</taxon>
        <taxon>Lecanoromycetes</taxon>
        <taxon>OSLEUM clade</taxon>
        <taxon>Lecanoromycetidae</taxon>
        <taxon>Lecanorales</taxon>
        <taxon>Lecanorineae</taxon>
        <taxon>Stereocaulaceae</taxon>
        <taxon>Stereocaulon</taxon>
    </lineage>
</organism>
<proteinExistence type="predicted"/>
<evidence type="ECO:0008006" key="4">
    <source>
        <dbReference type="Google" id="ProtNLM"/>
    </source>
</evidence>
<keyword evidence="3" id="KW-1185">Reference proteome</keyword>
<feature type="region of interest" description="Disordered" evidence="1">
    <location>
        <begin position="1"/>
        <end position="54"/>
    </location>
</feature>
<protein>
    <recommendedName>
        <fullName evidence="4">F-box domain-containing protein</fullName>
    </recommendedName>
</protein>
<dbReference type="Proteomes" id="UP001590950">
    <property type="component" value="Unassembled WGS sequence"/>
</dbReference>
<evidence type="ECO:0000313" key="3">
    <source>
        <dbReference type="Proteomes" id="UP001590950"/>
    </source>
</evidence>
<feature type="region of interest" description="Disordered" evidence="1">
    <location>
        <begin position="341"/>
        <end position="443"/>
    </location>
</feature>
<feature type="compositionally biased region" description="Low complexity" evidence="1">
    <location>
        <begin position="394"/>
        <end position="409"/>
    </location>
</feature>
<accession>A0ABR3ZTG2</accession>
<sequence length="1342" mass="148801">MADQLSPPAEHYASNDVHNNKDDNGDGDAEEDTDLSHGLSPPDHSEGTQASSAEHEELIENLQAQADLRRMIAKERNKNARCEYEEALVMLETQAKRLNERVTRSLEVPSPSTSQRPTYGSNGDVYNPYDPYSSRQHVAQENAAGRMSSLAEASVAQRGNIPLPTGQGMHNGNHLADMSQPLGETKIALCARILVRGGEMRGEDLDKILSLGNNNDITLLRKFVDTARFDNFVNSSSYDPRGIEHPLVQYTIHRSGINSVPGLGIVPPPASSTVDQARYSLWAGDDQRLYLPDASLGTPSDPGVIGSQGSEHQRCSLYDQPSRLTNGTRFMKPHKTNCLQQVGTMGGELPHNSTSSLTGTPSQVSLSSTSDCELDGKIDRKRRRTGASPSDAIPSPLLQGGRLQLPQAPSRRTNTSASGLRGVPSRQQSHHDPGKFAPRARSSPLVTASSQGVIMAQAIERLPDTVRTIIYNYLGLPTRTTTSTLHSMETLLPPLHHAFRPYVLFTTELFPRNYNAAKRLALTRVLRTNAPYTVPVAVTTLPGKPAIEYYLDPDSQSSMRKTVDIPLGPNGQGWPANCVPLEIFERIIGFLPRDTIETLRYVNREFETKVSNVLFSNVVVPFTPKIYGMLGAEVKPEQSLGVKREDTKGKRKNWTETKEIIADYDSATQEVHDGMATFKAWGPHVRTFGMAFDADQEQLSRPPRKLKLKEVTTFWGQYEWPHPFYNRYTSIEDLEKKADEYRCMSLALSNLRNAQKLGLSVDNGLGWLQGPDMSDRVQLFNEQPKIFGKTNLQLDAKAIEREEDWRTILHSLGLDPPTYIIDRDTIRDGQGPVTRNSRGFYKAIAYTCSQRTSDGFRVNEKRVRMINKGQRVPTGFLVFQGRNLEAADNAASATPNFTIRSFGQGTTESPFKASSLVPCDLTAGQKEWLLETEWAQRAFLSSYCMALVDNSHIFQHVESLIIAKFSSRYLPALQREDFWKALQNLKSLTIKVSADYRDIQKNDSGIVEALDIEPSKAAGLFYNLLTACVATVPGIKTMDLGYYGGGERQTGIFGRNQNVLPAPLTNFSDQHGGLASKILVLPHVEHLTLDNCWIAPPTLKGFVKKMAAHKIHTLTLKSVSLSAHSSAQADWALPNEPNPMANGVLAVANGPPRLFGYRKLGNLWEQRGRARDPSTNSDSWLFTGARIGSWRNVIDAITPGPTVDLLRYAFNYQDDAPRIRDSGALKRINFISCGYVKLVNQPALDQGFLGDVHVTPPAALQKRAMDLMPVMMHRPQDRLLGQIIPALQIEEAEVFHSCFPMKLGWGNDQSKFENYEDGQPIGGSGRFSGHVESLVFKSHSYE</sequence>
<evidence type="ECO:0000313" key="2">
    <source>
        <dbReference type="EMBL" id="KAL2036772.1"/>
    </source>
</evidence>
<evidence type="ECO:0000256" key="1">
    <source>
        <dbReference type="SAM" id="MobiDB-lite"/>
    </source>
</evidence>
<dbReference type="EMBL" id="JBEFKJ010000051">
    <property type="protein sequence ID" value="KAL2036772.1"/>
    <property type="molecule type" value="Genomic_DNA"/>
</dbReference>
<gene>
    <name evidence="2" type="ORF">N7G274_010496</name>
</gene>
<reference evidence="2 3" key="1">
    <citation type="submission" date="2024-09" db="EMBL/GenBank/DDBJ databases">
        <title>Rethinking Asexuality: The Enigmatic Case of Functional Sexual Genes in Lepraria (Stereocaulaceae).</title>
        <authorList>
            <person name="Doellman M."/>
            <person name="Sun Y."/>
            <person name="Barcenas-Pena A."/>
            <person name="Lumbsch H.T."/>
            <person name="Grewe F."/>
        </authorList>
    </citation>
    <scope>NUCLEOTIDE SEQUENCE [LARGE SCALE GENOMIC DNA]</scope>
    <source>
        <strain evidence="2 3">Mercado 3170</strain>
    </source>
</reference>
<feature type="region of interest" description="Disordered" evidence="1">
    <location>
        <begin position="102"/>
        <end position="128"/>
    </location>
</feature>
<comment type="caution">
    <text evidence="2">The sequence shown here is derived from an EMBL/GenBank/DDBJ whole genome shotgun (WGS) entry which is preliminary data.</text>
</comment>